<keyword evidence="2" id="KW-1185">Reference proteome</keyword>
<proteinExistence type="predicted"/>
<evidence type="ECO:0000313" key="1">
    <source>
        <dbReference type="EMBL" id="NIF22810.1"/>
    </source>
</evidence>
<organism evidence="1 2">
    <name type="scientific">Candidatus Pantoea multigeneris</name>
    <dbReference type="NCBI Taxonomy" id="2608357"/>
    <lineage>
        <taxon>Bacteria</taxon>
        <taxon>Pseudomonadati</taxon>
        <taxon>Pseudomonadota</taxon>
        <taxon>Gammaproteobacteria</taxon>
        <taxon>Enterobacterales</taxon>
        <taxon>Erwiniaceae</taxon>
        <taxon>Pantoea</taxon>
    </lineage>
</organism>
<sequence length="215" mass="23917">MRRLTLLLSCLLLQACTQTEQGLQQSLVSAVTGPQDITLTPQQIADTPYASLYARINHGPRIFVVLAFNEAGSQKWVTADEAMLVTVHGRLVKTLGLKDNLQDVSNLAQDPLAQGLTLAEGAQWTRIIQWQEQGKVRADTATSRFHRLADSTLEIAGQQVPCRVWQEYVTLSATHRQWHNTFWIDNRSGEVVQAQQTLAADDFPVETTLLKPAKS</sequence>
<dbReference type="Pfam" id="PF11102">
    <property type="entry name" value="YjbF"/>
    <property type="match status" value="1"/>
</dbReference>
<evidence type="ECO:0000313" key="2">
    <source>
        <dbReference type="Proteomes" id="UP001515683"/>
    </source>
</evidence>
<keyword evidence="1" id="KW-0449">Lipoprotein</keyword>
<dbReference type="PROSITE" id="PS51257">
    <property type="entry name" value="PROKAR_LIPOPROTEIN"/>
    <property type="match status" value="1"/>
</dbReference>
<dbReference type="InterPro" id="IPR021308">
    <property type="entry name" value="GfcB"/>
</dbReference>
<comment type="caution">
    <text evidence="1">The sequence shown here is derived from an EMBL/GenBank/DDBJ whole genome shotgun (WGS) entry which is preliminary data.</text>
</comment>
<dbReference type="SUPFAM" id="SSF159270">
    <property type="entry name" value="YmcC-like"/>
    <property type="match status" value="1"/>
</dbReference>
<protein>
    <submittedName>
        <fullName evidence="1">YjbF family lipoprotein</fullName>
    </submittedName>
</protein>
<accession>A0ABX0RHW3</accession>
<name>A0ABX0RHW3_9GAMM</name>
<dbReference type="EMBL" id="VWXF01000005">
    <property type="protein sequence ID" value="NIF22810.1"/>
    <property type="molecule type" value="Genomic_DNA"/>
</dbReference>
<dbReference type="RefSeq" id="WP_167015653.1">
    <property type="nucleotide sequence ID" value="NZ_VWXF01000005.1"/>
</dbReference>
<dbReference type="InterPro" id="IPR023373">
    <property type="entry name" value="YmcC_sf"/>
</dbReference>
<gene>
    <name evidence="1" type="ORF">F3J40_14525</name>
</gene>
<dbReference type="Proteomes" id="UP001515683">
    <property type="component" value="Unassembled WGS sequence"/>
</dbReference>
<dbReference type="Gene3D" id="2.40.360.10">
    <property type="entry name" value="YmcC-like"/>
    <property type="match status" value="1"/>
</dbReference>
<reference evidence="1 2" key="1">
    <citation type="journal article" date="2019" name="bioRxiv">
        <title>Bacteria contribute to plant secondary compound degradation in a generalist herbivore system.</title>
        <authorList>
            <person name="Francoeur C.B."/>
            <person name="Khadempour L."/>
            <person name="Moreira-Soto R.D."/>
            <person name="Gotting K."/>
            <person name="Book A.J."/>
            <person name="Pinto-Tomas A.A."/>
            <person name="Keefover-Ring K."/>
            <person name="Currie C.R."/>
        </authorList>
    </citation>
    <scope>NUCLEOTIDE SEQUENCE [LARGE SCALE GENOMIC DNA]</scope>
    <source>
        <strain evidence="1">Acro-835</strain>
    </source>
</reference>